<proteinExistence type="inferred from homology"/>
<evidence type="ECO:0000256" key="7">
    <source>
        <dbReference type="RuleBase" id="RU363032"/>
    </source>
</evidence>
<reference evidence="9 10" key="1">
    <citation type="submission" date="2020-07" db="EMBL/GenBank/DDBJ databases">
        <title>Sequencing the genomes of 1000 actinobacteria strains.</title>
        <authorList>
            <person name="Klenk H.-P."/>
        </authorList>
    </citation>
    <scope>NUCLEOTIDE SEQUENCE [LARGE SCALE GENOMIC DNA]</scope>
    <source>
        <strain evidence="9 10">DSM 103833</strain>
    </source>
</reference>
<dbReference type="PANTHER" id="PTHR43163:SF6">
    <property type="entry name" value="DIPEPTIDE TRANSPORT SYSTEM PERMEASE PROTEIN DPPB-RELATED"/>
    <property type="match status" value="1"/>
</dbReference>
<dbReference type="SUPFAM" id="SSF161098">
    <property type="entry name" value="MetI-like"/>
    <property type="match status" value="1"/>
</dbReference>
<dbReference type="GO" id="GO:0071916">
    <property type="term" value="F:dipeptide transmembrane transporter activity"/>
    <property type="evidence" value="ECO:0007669"/>
    <property type="project" value="TreeGrafter"/>
</dbReference>
<feature type="transmembrane region" description="Helical" evidence="7">
    <location>
        <begin position="251"/>
        <end position="277"/>
    </location>
</feature>
<evidence type="ECO:0000256" key="2">
    <source>
        <dbReference type="ARBA" id="ARBA00022448"/>
    </source>
</evidence>
<dbReference type="Gene3D" id="1.10.3720.10">
    <property type="entry name" value="MetI-like"/>
    <property type="match status" value="1"/>
</dbReference>
<keyword evidence="5 7" id="KW-1133">Transmembrane helix</keyword>
<feature type="transmembrane region" description="Helical" evidence="7">
    <location>
        <begin position="119"/>
        <end position="141"/>
    </location>
</feature>
<comment type="subcellular location">
    <subcellularLocation>
        <location evidence="1 7">Cell membrane</location>
        <topology evidence="1 7">Multi-pass membrane protein</topology>
    </subcellularLocation>
</comment>
<dbReference type="InterPro" id="IPR000515">
    <property type="entry name" value="MetI-like"/>
</dbReference>
<feature type="domain" description="ABC transmembrane type-1" evidence="8">
    <location>
        <begin position="115"/>
        <end position="320"/>
    </location>
</feature>
<evidence type="ECO:0000256" key="5">
    <source>
        <dbReference type="ARBA" id="ARBA00022989"/>
    </source>
</evidence>
<protein>
    <submittedName>
        <fullName evidence="9">Peptide/nickel transport system permease protein</fullName>
    </submittedName>
</protein>
<gene>
    <name evidence="9" type="ORF">HNR19_000345</name>
</gene>
<dbReference type="Proteomes" id="UP000530424">
    <property type="component" value="Unassembled WGS sequence"/>
</dbReference>
<evidence type="ECO:0000256" key="6">
    <source>
        <dbReference type="ARBA" id="ARBA00023136"/>
    </source>
</evidence>
<dbReference type="InterPro" id="IPR035906">
    <property type="entry name" value="MetI-like_sf"/>
</dbReference>
<keyword evidence="10" id="KW-1185">Reference proteome</keyword>
<dbReference type="InterPro" id="IPR045621">
    <property type="entry name" value="BPD_transp_1_N"/>
</dbReference>
<dbReference type="CDD" id="cd06261">
    <property type="entry name" value="TM_PBP2"/>
    <property type="match status" value="1"/>
</dbReference>
<feature type="transmembrane region" description="Helical" evidence="7">
    <location>
        <begin position="29"/>
        <end position="47"/>
    </location>
</feature>
<dbReference type="GO" id="GO:0005886">
    <property type="term" value="C:plasma membrane"/>
    <property type="evidence" value="ECO:0007669"/>
    <property type="project" value="UniProtKB-SubCell"/>
</dbReference>
<evidence type="ECO:0000256" key="4">
    <source>
        <dbReference type="ARBA" id="ARBA00022692"/>
    </source>
</evidence>
<keyword evidence="6 7" id="KW-0472">Membrane</keyword>
<feature type="transmembrane region" description="Helical" evidence="7">
    <location>
        <begin position="162"/>
        <end position="185"/>
    </location>
</feature>
<dbReference type="EMBL" id="JACCFP010000001">
    <property type="protein sequence ID" value="NYI99646.1"/>
    <property type="molecule type" value="Genomic_DNA"/>
</dbReference>
<dbReference type="RefSeq" id="WP_179666271.1">
    <property type="nucleotide sequence ID" value="NZ_JACCFP010000001.1"/>
</dbReference>
<evidence type="ECO:0000313" key="9">
    <source>
        <dbReference type="EMBL" id="NYI99646.1"/>
    </source>
</evidence>
<evidence type="ECO:0000313" key="10">
    <source>
        <dbReference type="Proteomes" id="UP000530424"/>
    </source>
</evidence>
<comment type="caution">
    <text evidence="9">The sequence shown here is derived from an EMBL/GenBank/DDBJ whole genome shotgun (WGS) entry which is preliminary data.</text>
</comment>
<keyword evidence="2 7" id="KW-0813">Transport</keyword>
<evidence type="ECO:0000259" key="8">
    <source>
        <dbReference type="PROSITE" id="PS50928"/>
    </source>
</evidence>
<dbReference type="Pfam" id="PF00528">
    <property type="entry name" value="BPD_transp_1"/>
    <property type="match status" value="1"/>
</dbReference>
<name>A0A853BXS3_9ACTN</name>
<feature type="transmembrane region" description="Helical" evidence="7">
    <location>
        <begin position="197"/>
        <end position="216"/>
    </location>
</feature>
<comment type="similarity">
    <text evidence="7">Belongs to the binding-protein-dependent transport system permease family.</text>
</comment>
<evidence type="ECO:0000256" key="3">
    <source>
        <dbReference type="ARBA" id="ARBA00022475"/>
    </source>
</evidence>
<dbReference type="AlphaFoldDB" id="A0A853BXS3"/>
<sequence>MAIATTSAADPGTTRRGGNPWVGFAARRLARFALSIALLVTATFWMIHLVPGDPARAALGATASAELVEHKRAELHLDEPLHEQFAIYLGGLVRGDLGSSQVTGLPVGTVIGDRLPATVTLAAVAFLLVVVVAVPGGMAAGQATWRRWRPASELAFSGTTSALSAVPDFLLGVALVYVFAIAVPVLPVAGRGGPDSYVLPVIALAAGPIGLMLRIVRAETVRVLQQDFVRTARGKRLPGRRVFLRHVLPSVVTPTLTLSGLILSGLLAGTVLVETLFAWPGLGSSLTRSVLDRDYPLVQGLALVFGTGVLLINLTVDLVISIVDPRTTLRDG</sequence>
<dbReference type="Pfam" id="PF19300">
    <property type="entry name" value="BPD_transp_1_N"/>
    <property type="match status" value="1"/>
</dbReference>
<feature type="transmembrane region" description="Helical" evidence="7">
    <location>
        <begin position="297"/>
        <end position="320"/>
    </location>
</feature>
<keyword evidence="4 7" id="KW-0812">Transmembrane</keyword>
<evidence type="ECO:0000256" key="1">
    <source>
        <dbReference type="ARBA" id="ARBA00004651"/>
    </source>
</evidence>
<accession>A0A853BXS3</accession>
<dbReference type="PROSITE" id="PS50928">
    <property type="entry name" value="ABC_TM1"/>
    <property type="match status" value="1"/>
</dbReference>
<organism evidence="9 10">
    <name type="scientific">Nocardioides thalensis</name>
    <dbReference type="NCBI Taxonomy" id="1914755"/>
    <lineage>
        <taxon>Bacteria</taxon>
        <taxon>Bacillati</taxon>
        <taxon>Actinomycetota</taxon>
        <taxon>Actinomycetes</taxon>
        <taxon>Propionibacteriales</taxon>
        <taxon>Nocardioidaceae</taxon>
        <taxon>Nocardioides</taxon>
    </lineage>
</organism>
<dbReference type="PANTHER" id="PTHR43163">
    <property type="entry name" value="DIPEPTIDE TRANSPORT SYSTEM PERMEASE PROTEIN DPPB-RELATED"/>
    <property type="match status" value="1"/>
</dbReference>
<keyword evidence="3" id="KW-1003">Cell membrane</keyword>